<dbReference type="AlphaFoldDB" id="A0A1S7LMI2"/>
<evidence type="ECO:0000256" key="2">
    <source>
        <dbReference type="ARBA" id="ARBA00023136"/>
    </source>
</evidence>
<evidence type="ECO:0000256" key="3">
    <source>
        <dbReference type="ARBA" id="ARBA00023237"/>
    </source>
</evidence>
<sequence length="438" mass="50017">MKPLFLLGYLSAGRGWLFAVVGMLWLAPALHAEEHPWSQGEALFKAGQLDEALIRLQALEAEAGGEIAYDLILAQVLMAKQRWVRARFTIERVLIMQPEHAQAKRLLQQIRQHITLDRRTTHWAGSDKPVRTRINGHFRLGVGYDSNATQGPNTQMMIFPTIDHLGSFDLGNIAQEEDPYAMGGMIVAFSHQLKPQWSAIGSLELDRKLQQQRTDLREDSATLRLGIVRRLQGKHQLGVVGLGHLWRVGGERFRNSLGGLVVYNHKLAEDQGVSLSYQYLDYVYPNDRELDGNQHQVSLQYRQRWGGKLPGAASLTTRWRERNIVDVDLDVTATNAYVAFNGLGLQLEGSLELNRRLSLHGGLGWEYRWHDEMLPLYFDDQRDREISGSLALGWLVKPDWRLFLGASYTDNDSNQAVFDHDRVIFSLTSRWYFDHELH</sequence>
<proteinExistence type="predicted"/>
<dbReference type="EMBL" id="LO017727">
    <property type="protein sequence ID" value="CRH07379.1"/>
    <property type="molecule type" value="Genomic_DNA"/>
</dbReference>
<dbReference type="SUPFAM" id="SSF56935">
    <property type="entry name" value="Porins"/>
    <property type="match status" value="1"/>
</dbReference>
<dbReference type="Gene3D" id="1.25.40.10">
    <property type="entry name" value="Tetratricopeptide repeat domain"/>
    <property type="match status" value="1"/>
</dbReference>
<evidence type="ECO:0000313" key="4">
    <source>
        <dbReference type="EMBL" id="CRH07379.1"/>
    </source>
</evidence>
<dbReference type="InterPro" id="IPR011990">
    <property type="entry name" value="TPR-like_helical_dom_sf"/>
</dbReference>
<dbReference type="Gene3D" id="2.40.170.20">
    <property type="entry name" value="TonB-dependent receptor, beta-barrel domain"/>
    <property type="match status" value="1"/>
</dbReference>
<reference evidence="4" key="1">
    <citation type="submission" date="2015-04" db="EMBL/GenBank/DDBJ databases">
        <authorList>
            <person name="Syromyatnikov M.Y."/>
            <person name="Popov V.N."/>
        </authorList>
    </citation>
    <scope>NUCLEOTIDE SEQUENCE</scope>
    <source>
        <strain evidence="4">MO-1</strain>
    </source>
</reference>
<name>A0A1S7LMI2_MAGMO</name>
<dbReference type="SUPFAM" id="SSF48452">
    <property type="entry name" value="TPR-like"/>
    <property type="match status" value="1"/>
</dbReference>
<dbReference type="InterPro" id="IPR036942">
    <property type="entry name" value="Beta-barrel_TonB_sf"/>
</dbReference>
<comment type="subcellular location">
    <subcellularLocation>
        <location evidence="1">Cell outer membrane</location>
    </subcellularLocation>
</comment>
<keyword evidence="2" id="KW-0472">Membrane</keyword>
<accession>A0A1S7LMI2</accession>
<protein>
    <submittedName>
        <fullName evidence="4">Uncharacterized protein</fullName>
    </submittedName>
</protein>
<organism evidence="4">
    <name type="scientific">Magnetococcus massalia (strain MO-1)</name>
    <dbReference type="NCBI Taxonomy" id="451514"/>
    <lineage>
        <taxon>Bacteria</taxon>
        <taxon>Pseudomonadati</taxon>
        <taxon>Pseudomonadota</taxon>
        <taxon>Magnetococcia</taxon>
        <taxon>Magnetococcales</taxon>
        <taxon>Magnetococcaceae</taxon>
        <taxon>Magnetococcus</taxon>
    </lineage>
</organism>
<evidence type="ECO:0000256" key="1">
    <source>
        <dbReference type="ARBA" id="ARBA00004442"/>
    </source>
</evidence>
<dbReference type="GO" id="GO:0009279">
    <property type="term" value="C:cell outer membrane"/>
    <property type="evidence" value="ECO:0007669"/>
    <property type="project" value="UniProtKB-SubCell"/>
</dbReference>
<gene>
    <name evidence="4" type="ORF">MAGMO_3240</name>
</gene>
<keyword evidence="3" id="KW-0998">Cell outer membrane</keyword>